<accession>A0A225W0C5</accession>
<evidence type="ECO:0000259" key="1">
    <source>
        <dbReference type="Pfam" id="PF00078"/>
    </source>
</evidence>
<dbReference type="Gene3D" id="3.10.10.10">
    <property type="entry name" value="HIV Type 1 Reverse Transcriptase, subunit A, domain 1"/>
    <property type="match status" value="1"/>
</dbReference>
<dbReference type="CDD" id="cd01647">
    <property type="entry name" value="RT_LTR"/>
    <property type="match status" value="1"/>
</dbReference>
<dbReference type="Pfam" id="PF00078">
    <property type="entry name" value="RVT_1"/>
    <property type="match status" value="1"/>
</dbReference>
<feature type="domain" description="Reverse transcriptase" evidence="1">
    <location>
        <begin position="84"/>
        <end position="229"/>
    </location>
</feature>
<organism evidence="2 3">
    <name type="scientific">Phytophthora megakarya</name>
    <dbReference type="NCBI Taxonomy" id="4795"/>
    <lineage>
        <taxon>Eukaryota</taxon>
        <taxon>Sar</taxon>
        <taxon>Stramenopiles</taxon>
        <taxon>Oomycota</taxon>
        <taxon>Peronosporomycetes</taxon>
        <taxon>Peronosporales</taxon>
        <taxon>Peronosporaceae</taxon>
        <taxon>Phytophthora</taxon>
    </lineage>
</organism>
<sequence>MLKLRAVVLEYREVWRITIGPDATAHVEPYRVTLEMDAQPFRCKARKYPELQNQFLSEHVKQLVKFRFVRRNDHSKWCCPAVPVRKPGSTTDFRITTEYRPVNRKTIPIAGVTSNLAMMTAKVQGASSFGTFDLFRGFWQMPLATDSQEIFSFSTGDAVYTPARVPQGAIDSALHFQTQMQGHASVLIWIDDIALYATDDDTYRERLAAFLQVLREYNLKLNAKKCNNSLVWKSFGWKWCTA</sequence>
<dbReference type="InterPro" id="IPR000477">
    <property type="entry name" value="RT_dom"/>
</dbReference>
<keyword evidence="3" id="KW-1185">Reference proteome</keyword>
<evidence type="ECO:0000313" key="3">
    <source>
        <dbReference type="Proteomes" id="UP000198211"/>
    </source>
</evidence>
<name>A0A225W0C5_9STRA</name>
<dbReference type="PANTHER" id="PTHR33064:SF37">
    <property type="entry name" value="RIBONUCLEASE H"/>
    <property type="match status" value="1"/>
</dbReference>
<dbReference type="OrthoDB" id="120479at2759"/>
<dbReference type="AlphaFoldDB" id="A0A225W0C5"/>
<dbReference type="EMBL" id="NBNE01002316">
    <property type="protein sequence ID" value="OWZ10824.1"/>
    <property type="molecule type" value="Genomic_DNA"/>
</dbReference>
<dbReference type="InterPro" id="IPR051320">
    <property type="entry name" value="Viral_Replic_Matur_Polypro"/>
</dbReference>
<dbReference type="Proteomes" id="UP000198211">
    <property type="component" value="Unassembled WGS sequence"/>
</dbReference>
<dbReference type="InterPro" id="IPR043502">
    <property type="entry name" value="DNA/RNA_pol_sf"/>
</dbReference>
<gene>
    <name evidence="2" type="ORF">PHMEG_00016251</name>
</gene>
<dbReference type="Gene3D" id="3.30.70.270">
    <property type="match status" value="1"/>
</dbReference>
<reference evidence="3" key="1">
    <citation type="submission" date="2017-03" db="EMBL/GenBank/DDBJ databases">
        <title>Phytopthora megakarya and P. palmivora, two closely related causual agents of cacao black pod achieved similar genome size and gene model numbers by different mechanisms.</title>
        <authorList>
            <person name="Ali S."/>
            <person name="Shao J."/>
            <person name="Larry D.J."/>
            <person name="Kronmiller B."/>
            <person name="Shen D."/>
            <person name="Strem M.D."/>
            <person name="Melnick R.L."/>
            <person name="Guiltinan M.J."/>
            <person name="Tyler B.M."/>
            <person name="Meinhardt L.W."/>
            <person name="Bailey B.A."/>
        </authorList>
    </citation>
    <scope>NUCLEOTIDE SEQUENCE [LARGE SCALE GENOMIC DNA]</scope>
    <source>
        <strain evidence="3">zdho120</strain>
    </source>
</reference>
<comment type="caution">
    <text evidence="2">The sequence shown here is derived from an EMBL/GenBank/DDBJ whole genome shotgun (WGS) entry which is preliminary data.</text>
</comment>
<dbReference type="SUPFAM" id="SSF56672">
    <property type="entry name" value="DNA/RNA polymerases"/>
    <property type="match status" value="1"/>
</dbReference>
<protein>
    <recommendedName>
        <fullName evidence="1">Reverse transcriptase domain-containing protein</fullName>
    </recommendedName>
</protein>
<dbReference type="InterPro" id="IPR043128">
    <property type="entry name" value="Rev_trsase/Diguanyl_cyclase"/>
</dbReference>
<proteinExistence type="predicted"/>
<evidence type="ECO:0000313" key="2">
    <source>
        <dbReference type="EMBL" id="OWZ10824.1"/>
    </source>
</evidence>
<dbReference type="PANTHER" id="PTHR33064">
    <property type="entry name" value="POL PROTEIN"/>
    <property type="match status" value="1"/>
</dbReference>